<evidence type="ECO:0000256" key="5">
    <source>
        <dbReference type="ARBA" id="ARBA00023136"/>
    </source>
</evidence>
<feature type="transmembrane region" description="Helical" evidence="7">
    <location>
        <begin position="342"/>
        <end position="363"/>
    </location>
</feature>
<feature type="transmembrane region" description="Helical" evidence="7">
    <location>
        <begin position="464"/>
        <end position="482"/>
    </location>
</feature>
<reference evidence="9 10" key="1">
    <citation type="submission" date="2008-03" db="EMBL/GenBank/DDBJ databases">
        <title>Complete sequence of Leptothrix cholodnii SP-6.</title>
        <authorList>
            <consortium name="US DOE Joint Genome Institute"/>
            <person name="Copeland A."/>
            <person name="Lucas S."/>
            <person name="Lapidus A."/>
            <person name="Glavina del Rio T."/>
            <person name="Dalin E."/>
            <person name="Tice H."/>
            <person name="Bruce D."/>
            <person name="Goodwin L."/>
            <person name="Pitluck S."/>
            <person name="Chertkov O."/>
            <person name="Brettin T."/>
            <person name="Detter J.C."/>
            <person name="Han C."/>
            <person name="Kuske C.R."/>
            <person name="Schmutz J."/>
            <person name="Larimer F."/>
            <person name="Land M."/>
            <person name="Hauser L."/>
            <person name="Kyrpides N."/>
            <person name="Lykidis A."/>
            <person name="Emerson D."/>
            <person name="Richardson P."/>
        </authorList>
    </citation>
    <scope>NUCLEOTIDE SEQUENCE [LARGE SCALE GENOMIC DNA]</scope>
    <source>
        <strain evidence="10">ATCC 51168 / LMG 8142 / SP-6</strain>
    </source>
</reference>
<sequence length="833" mass="89013">MGALCGGLLGTALQLRQPDVASLPALIGVSLAALVFGGLLAWPQRVVRGRWRFGLALVGAAGLAFAATSWRAQQRLDEQLSAALEGVDLQIEGVVASLPTWRGDGVRFVFELESATVDGEPLAPGRAVPRRVSLGWYHGFQDSAVGSWPPSDIGAGQRWRWTVRLRRPHGNLNPHGFDSELWMFEQGLRAGGSVRPLVADRPVRLADAGGHTVQRWRQQVRSAIVARLGHTPAAGILAGLAVGDQAAIDRADWAVFRTTGVAHLLAVSGLHITLFAWMASAVVAMAWRRSRACALRWPTPQAARWGGLLAAAAYALLAGWGVPAQRTVYMLAVLTLLRSAGLQWPAPVVLLTCAAAVVLLDPWALLQPGFWLSFVAVALLGGSTPASAGAERPQGFVATARAALHAGWRSQWVASIGLAPWTLIFFNQVSAVGLLANSLAIPLVTLLITPLALLGVLMPPCWSLAAGLIESMMVALQWLAGWPGASWQVPAAPAWAQCLGAAGAALLILPWPVAVRLLGGAFLLPMLWPLVPRPPAGDFDLLGVDVGQGNAVLVRTARHTLLYDAGPLYGRESDAGERVLVPLLAALGERRLDLLMLSHRDADHTGGAAAVLAGPGAVRVMSSLEPGHVLRALAPHQPCVAGQRWRWDGVELQVLHPTAADYRLARAGGLRPNGLSCVLRISNGRRTVLLTGDIERQQELAILARHGQDAGLTEEALALAHGLSLQADVLLVPHHGSRTSSTQNWLEAVRPTWALVQAGHRNRYGHPAADVIERYRLHAVGVIRTNSCGAWHWQSADAAHWCERRRHRRYWHAPPEGDGLDIANDTGPSDVSP</sequence>
<keyword evidence="4 7" id="KW-1133">Transmembrane helix</keyword>
<feature type="transmembrane region" description="Helical" evidence="7">
    <location>
        <begin position="264"/>
        <end position="284"/>
    </location>
</feature>
<feature type="transmembrane region" description="Helical" evidence="7">
    <location>
        <begin position="370"/>
        <end position="390"/>
    </location>
</feature>
<dbReference type="GO" id="GO:0005886">
    <property type="term" value="C:plasma membrane"/>
    <property type="evidence" value="ECO:0007669"/>
    <property type="project" value="UniProtKB-SubCell"/>
</dbReference>
<evidence type="ECO:0000256" key="3">
    <source>
        <dbReference type="ARBA" id="ARBA00022692"/>
    </source>
</evidence>
<evidence type="ECO:0000256" key="7">
    <source>
        <dbReference type="SAM" id="Phobius"/>
    </source>
</evidence>
<dbReference type="eggNOG" id="COG0658">
    <property type="taxonomic scope" value="Bacteria"/>
</dbReference>
<evidence type="ECO:0000256" key="2">
    <source>
        <dbReference type="ARBA" id="ARBA00022475"/>
    </source>
</evidence>
<protein>
    <submittedName>
        <fullName evidence="9">DNA internalization-related competence protein ComEC/Rec2</fullName>
    </submittedName>
</protein>
<feature type="transmembrane region" description="Helical" evidence="7">
    <location>
        <begin position="494"/>
        <end position="513"/>
    </location>
</feature>
<dbReference type="PANTHER" id="PTHR30619:SF1">
    <property type="entry name" value="RECOMBINATION PROTEIN 2"/>
    <property type="match status" value="1"/>
</dbReference>
<dbReference type="Pfam" id="PF13567">
    <property type="entry name" value="DUF4131"/>
    <property type="match status" value="1"/>
</dbReference>
<evidence type="ECO:0000313" key="9">
    <source>
        <dbReference type="EMBL" id="ACB34873.1"/>
    </source>
</evidence>
<feature type="domain" description="Metallo-beta-lactamase" evidence="8">
    <location>
        <begin position="548"/>
        <end position="735"/>
    </location>
</feature>
<keyword evidence="5 7" id="KW-0472">Membrane</keyword>
<feature type="transmembrane region" description="Helical" evidence="7">
    <location>
        <begin position="20"/>
        <end position="41"/>
    </location>
</feature>
<dbReference type="Proteomes" id="UP000001693">
    <property type="component" value="Chromosome"/>
</dbReference>
<feature type="transmembrane region" description="Helical" evidence="7">
    <location>
        <begin position="305"/>
        <end position="322"/>
    </location>
</feature>
<dbReference type="InterPro" id="IPR001279">
    <property type="entry name" value="Metallo-B-lactamas"/>
</dbReference>
<dbReference type="RefSeq" id="WP_012347629.1">
    <property type="nucleotide sequence ID" value="NC_010524.1"/>
</dbReference>
<dbReference type="KEGG" id="lch:Lcho_2608"/>
<name>B1Y7B8_LEPCP</name>
<dbReference type="InterPro" id="IPR036866">
    <property type="entry name" value="RibonucZ/Hydroxyglut_hydro"/>
</dbReference>
<feature type="transmembrane region" description="Helical" evidence="7">
    <location>
        <begin position="439"/>
        <end position="458"/>
    </location>
</feature>
<feature type="region of interest" description="Disordered" evidence="6">
    <location>
        <begin position="813"/>
        <end position="833"/>
    </location>
</feature>
<evidence type="ECO:0000256" key="6">
    <source>
        <dbReference type="SAM" id="MobiDB-lite"/>
    </source>
</evidence>
<evidence type="ECO:0000256" key="1">
    <source>
        <dbReference type="ARBA" id="ARBA00004651"/>
    </source>
</evidence>
<keyword evidence="10" id="KW-1185">Reference proteome</keyword>
<dbReference type="InterPro" id="IPR052159">
    <property type="entry name" value="Competence_DNA_uptake"/>
</dbReference>
<accession>B1Y7B8</accession>
<dbReference type="NCBIfam" id="TIGR00361">
    <property type="entry name" value="ComEC_Rec2"/>
    <property type="match status" value="1"/>
</dbReference>
<comment type="subcellular location">
    <subcellularLocation>
        <location evidence="1">Cell membrane</location>
        <topology evidence="1">Multi-pass membrane protein</topology>
    </subcellularLocation>
</comment>
<dbReference type="SUPFAM" id="SSF56281">
    <property type="entry name" value="Metallo-hydrolase/oxidoreductase"/>
    <property type="match status" value="1"/>
</dbReference>
<evidence type="ECO:0000256" key="4">
    <source>
        <dbReference type="ARBA" id="ARBA00022989"/>
    </source>
</evidence>
<dbReference type="HOGENOM" id="CLU_010363_3_0_4"/>
<organism evidence="9 10">
    <name type="scientific">Leptothrix cholodnii (strain ATCC 51168 / LMG 8142 / SP-6)</name>
    <name type="common">Leptothrix discophora (strain SP-6)</name>
    <dbReference type="NCBI Taxonomy" id="395495"/>
    <lineage>
        <taxon>Bacteria</taxon>
        <taxon>Pseudomonadati</taxon>
        <taxon>Pseudomonadota</taxon>
        <taxon>Betaproteobacteria</taxon>
        <taxon>Burkholderiales</taxon>
        <taxon>Sphaerotilaceae</taxon>
        <taxon>Leptothrix</taxon>
    </lineage>
</organism>
<dbReference type="Pfam" id="PF03772">
    <property type="entry name" value="Competence"/>
    <property type="match status" value="1"/>
</dbReference>
<dbReference type="eggNOG" id="COG2333">
    <property type="taxonomic scope" value="Bacteria"/>
</dbReference>
<dbReference type="InterPro" id="IPR035681">
    <property type="entry name" value="ComA-like_MBL"/>
</dbReference>
<feature type="transmembrane region" description="Helical" evidence="7">
    <location>
        <begin position="410"/>
        <end position="427"/>
    </location>
</feature>
<dbReference type="EMBL" id="CP001013">
    <property type="protein sequence ID" value="ACB34873.1"/>
    <property type="molecule type" value="Genomic_DNA"/>
</dbReference>
<dbReference type="InterPro" id="IPR025405">
    <property type="entry name" value="DUF4131"/>
</dbReference>
<gene>
    <name evidence="9" type="ordered locus">Lcho_2608</name>
</gene>
<dbReference type="SMART" id="SM00849">
    <property type="entry name" value="Lactamase_B"/>
    <property type="match status" value="1"/>
</dbReference>
<dbReference type="Gene3D" id="3.60.15.10">
    <property type="entry name" value="Ribonuclease Z/Hydroxyacylglutathione hydrolase-like"/>
    <property type="match status" value="1"/>
</dbReference>
<dbReference type="NCBIfam" id="TIGR00360">
    <property type="entry name" value="ComEC_N-term"/>
    <property type="match status" value="1"/>
</dbReference>
<dbReference type="PANTHER" id="PTHR30619">
    <property type="entry name" value="DNA INTERNALIZATION/COMPETENCE PROTEIN COMEC/REC2"/>
    <property type="match status" value="1"/>
</dbReference>
<evidence type="ECO:0000313" key="10">
    <source>
        <dbReference type="Proteomes" id="UP000001693"/>
    </source>
</evidence>
<proteinExistence type="predicted"/>
<dbReference type="InterPro" id="IPR004797">
    <property type="entry name" value="Competence_ComEC/Rec2"/>
</dbReference>
<keyword evidence="2" id="KW-1003">Cell membrane</keyword>
<dbReference type="GO" id="GO:0030420">
    <property type="term" value="P:establishment of competence for transformation"/>
    <property type="evidence" value="ECO:0007669"/>
    <property type="project" value="InterPro"/>
</dbReference>
<keyword evidence="3 7" id="KW-0812">Transmembrane</keyword>
<evidence type="ECO:0000259" key="8">
    <source>
        <dbReference type="SMART" id="SM00849"/>
    </source>
</evidence>
<dbReference type="STRING" id="395495.Lcho_2608"/>
<dbReference type="Pfam" id="PF00753">
    <property type="entry name" value="Lactamase_B"/>
    <property type="match status" value="1"/>
</dbReference>
<dbReference type="CDD" id="cd07731">
    <property type="entry name" value="ComA-like_MBL-fold"/>
    <property type="match status" value="1"/>
</dbReference>
<dbReference type="InterPro" id="IPR004477">
    <property type="entry name" value="ComEC_N"/>
</dbReference>
<dbReference type="AlphaFoldDB" id="B1Y7B8"/>